<protein>
    <submittedName>
        <fullName evidence="1">Uncharacterized protein</fullName>
    </submittedName>
</protein>
<dbReference type="Proteomes" id="UP001054252">
    <property type="component" value="Unassembled WGS sequence"/>
</dbReference>
<comment type="caution">
    <text evidence="1">The sequence shown here is derived from an EMBL/GenBank/DDBJ whole genome shotgun (WGS) entry which is preliminary data.</text>
</comment>
<keyword evidence="2" id="KW-1185">Reference proteome</keyword>
<proteinExistence type="predicted"/>
<evidence type="ECO:0000313" key="1">
    <source>
        <dbReference type="EMBL" id="GKU95181.1"/>
    </source>
</evidence>
<gene>
    <name evidence="1" type="ORF">SLEP1_g8574</name>
</gene>
<dbReference type="EMBL" id="BPVZ01000009">
    <property type="protein sequence ID" value="GKU95181.1"/>
    <property type="molecule type" value="Genomic_DNA"/>
</dbReference>
<dbReference type="AlphaFoldDB" id="A0AAV5IBX9"/>
<sequence>MSIVPNLTLGFLMRMKVSAKTRMMMVWNTAKAAM</sequence>
<name>A0AAV5IBX9_9ROSI</name>
<organism evidence="1 2">
    <name type="scientific">Rubroshorea leprosula</name>
    <dbReference type="NCBI Taxonomy" id="152421"/>
    <lineage>
        <taxon>Eukaryota</taxon>
        <taxon>Viridiplantae</taxon>
        <taxon>Streptophyta</taxon>
        <taxon>Embryophyta</taxon>
        <taxon>Tracheophyta</taxon>
        <taxon>Spermatophyta</taxon>
        <taxon>Magnoliopsida</taxon>
        <taxon>eudicotyledons</taxon>
        <taxon>Gunneridae</taxon>
        <taxon>Pentapetalae</taxon>
        <taxon>rosids</taxon>
        <taxon>malvids</taxon>
        <taxon>Malvales</taxon>
        <taxon>Dipterocarpaceae</taxon>
        <taxon>Rubroshorea</taxon>
    </lineage>
</organism>
<evidence type="ECO:0000313" key="2">
    <source>
        <dbReference type="Proteomes" id="UP001054252"/>
    </source>
</evidence>
<reference evidence="1 2" key="1">
    <citation type="journal article" date="2021" name="Commun. Biol.">
        <title>The genome of Shorea leprosula (Dipterocarpaceae) highlights the ecological relevance of drought in aseasonal tropical rainforests.</title>
        <authorList>
            <person name="Ng K.K.S."/>
            <person name="Kobayashi M.J."/>
            <person name="Fawcett J.A."/>
            <person name="Hatakeyama M."/>
            <person name="Paape T."/>
            <person name="Ng C.H."/>
            <person name="Ang C.C."/>
            <person name="Tnah L.H."/>
            <person name="Lee C.T."/>
            <person name="Nishiyama T."/>
            <person name="Sese J."/>
            <person name="O'Brien M.J."/>
            <person name="Copetti D."/>
            <person name="Mohd Noor M.I."/>
            <person name="Ong R.C."/>
            <person name="Putra M."/>
            <person name="Sireger I.Z."/>
            <person name="Indrioko S."/>
            <person name="Kosugi Y."/>
            <person name="Izuno A."/>
            <person name="Isagi Y."/>
            <person name="Lee S.L."/>
            <person name="Shimizu K.K."/>
        </authorList>
    </citation>
    <scope>NUCLEOTIDE SEQUENCE [LARGE SCALE GENOMIC DNA]</scope>
    <source>
        <strain evidence="1">214</strain>
    </source>
</reference>
<accession>A0AAV5IBX9</accession>